<comment type="similarity">
    <text evidence="1 4">Belongs to the enoyl-CoA hydratase/isomerase family.</text>
</comment>
<dbReference type="Pfam" id="PF00378">
    <property type="entry name" value="ECH_1"/>
    <property type="match status" value="1"/>
</dbReference>
<gene>
    <name evidence="5" type="ORF">GCM10010439_67520</name>
</gene>
<evidence type="ECO:0000313" key="5">
    <source>
        <dbReference type="EMBL" id="GAA2737430.1"/>
    </source>
</evidence>
<dbReference type="InterPro" id="IPR018376">
    <property type="entry name" value="Enoyl-CoA_hyd/isom_CS"/>
</dbReference>
<evidence type="ECO:0000256" key="3">
    <source>
        <dbReference type="ARBA" id="ARBA00023239"/>
    </source>
</evidence>
<organism evidence="5 6">
    <name type="scientific">Actinocorallia aurantiaca</name>
    <dbReference type="NCBI Taxonomy" id="46204"/>
    <lineage>
        <taxon>Bacteria</taxon>
        <taxon>Bacillati</taxon>
        <taxon>Actinomycetota</taxon>
        <taxon>Actinomycetes</taxon>
        <taxon>Streptosporangiales</taxon>
        <taxon>Thermomonosporaceae</taxon>
        <taxon>Actinocorallia</taxon>
    </lineage>
</organism>
<evidence type="ECO:0000256" key="1">
    <source>
        <dbReference type="ARBA" id="ARBA00005254"/>
    </source>
</evidence>
<protein>
    <submittedName>
        <fullName evidence="5">Crotonase/enoyl-CoA hydratase family protein</fullName>
    </submittedName>
</protein>
<name>A0ABN3URJ9_9ACTN</name>
<dbReference type="CDD" id="cd06558">
    <property type="entry name" value="crotonase-like"/>
    <property type="match status" value="1"/>
</dbReference>
<keyword evidence="3" id="KW-0456">Lyase</keyword>
<proteinExistence type="inferred from homology"/>
<sequence length="251" mass="26259">MRPRRDGSRPVSDVVLTERVGNVLVVTLNRPEVRNALDPGLMEELSAVLRAAEADTEVRAIVLTGSGTVFCSGLDLKAFAAGGSIKALVWFFHRSVATPVVAALNGSALGGGFELMLACDLVVAAEGAKLGISEVRRGLFAAGGGTALSARVPMALALEMGLTGDPVTAERALEAGLVNRVVPAGRVLAEAMALAGRIAENGPLGVAMTKKLMREQRWCTPAEVDEVFKSADAKEGARAFAERRPPTWTGR</sequence>
<keyword evidence="2" id="KW-0443">Lipid metabolism</keyword>
<dbReference type="PROSITE" id="PS00166">
    <property type="entry name" value="ENOYL_COA_HYDRATASE"/>
    <property type="match status" value="1"/>
</dbReference>
<dbReference type="InterPro" id="IPR014748">
    <property type="entry name" value="Enoyl-CoA_hydra_C"/>
</dbReference>
<dbReference type="Gene3D" id="1.10.12.10">
    <property type="entry name" value="Lyase 2-enoyl-coa Hydratase, Chain A, domain 2"/>
    <property type="match status" value="1"/>
</dbReference>
<keyword evidence="6" id="KW-1185">Reference proteome</keyword>
<reference evidence="5 6" key="1">
    <citation type="journal article" date="2019" name="Int. J. Syst. Evol. Microbiol.">
        <title>The Global Catalogue of Microorganisms (GCM) 10K type strain sequencing project: providing services to taxonomists for standard genome sequencing and annotation.</title>
        <authorList>
            <consortium name="The Broad Institute Genomics Platform"/>
            <consortium name="The Broad Institute Genome Sequencing Center for Infectious Disease"/>
            <person name="Wu L."/>
            <person name="Ma J."/>
        </authorList>
    </citation>
    <scope>NUCLEOTIDE SEQUENCE [LARGE SCALE GENOMIC DNA]</scope>
    <source>
        <strain evidence="5 6">JCM 8201</strain>
    </source>
</reference>
<dbReference type="Gene3D" id="3.90.226.10">
    <property type="entry name" value="2-enoyl-CoA Hydratase, Chain A, domain 1"/>
    <property type="match status" value="1"/>
</dbReference>
<dbReference type="InterPro" id="IPR029045">
    <property type="entry name" value="ClpP/crotonase-like_dom_sf"/>
</dbReference>
<evidence type="ECO:0000256" key="4">
    <source>
        <dbReference type="RuleBase" id="RU003707"/>
    </source>
</evidence>
<accession>A0ABN3URJ9</accession>
<dbReference type="EMBL" id="BAAATZ010000034">
    <property type="protein sequence ID" value="GAA2737430.1"/>
    <property type="molecule type" value="Genomic_DNA"/>
</dbReference>
<evidence type="ECO:0000256" key="2">
    <source>
        <dbReference type="ARBA" id="ARBA00023098"/>
    </source>
</evidence>
<evidence type="ECO:0000313" key="6">
    <source>
        <dbReference type="Proteomes" id="UP001501842"/>
    </source>
</evidence>
<dbReference type="PANTHER" id="PTHR11941:SF169">
    <property type="entry name" value="(7AS)-7A-METHYL-1,5-DIOXO-2,3,5,6,7,7A-HEXAHYDRO-1H-INDENE-CARBOXYL-COA HYDROLASE"/>
    <property type="match status" value="1"/>
</dbReference>
<comment type="caution">
    <text evidence="5">The sequence shown here is derived from an EMBL/GenBank/DDBJ whole genome shotgun (WGS) entry which is preliminary data.</text>
</comment>
<dbReference type="Proteomes" id="UP001501842">
    <property type="component" value="Unassembled WGS sequence"/>
</dbReference>
<dbReference type="SUPFAM" id="SSF52096">
    <property type="entry name" value="ClpP/crotonase"/>
    <property type="match status" value="1"/>
</dbReference>
<dbReference type="InterPro" id="IPR001753">
    <property type="entry name" value="Enoyl-CoA_hydra/iso"/>
</dbReference>
<dbReference type="PANTHER" id="PTHR11941">
    <property type="entry name" value="ENOYL-COA HYDRATASE-RELATED"/>
    <property type="match status" value="1"/>
</dbReference>